<name>A0AAV1RYP8_9ROSI</name>
<comment type="caution">
    <text evidence="3">The sequence shown here is derived from an EMBL/GenBank/DDBJ whole genome shotgun (WGS) entry which is preliminary data.</text>
</comment>
<evidence type="ECO:0000259" key="2">
    <source>
        <dbReference type="SMART" id="SM00937"/>
    </source>
</evidence>
<evidence type="ECO:0000313" key="3">
    <source>
        <dbReference type="EMBL" id="CAK7342696.1"/>
    </source>
</evidence>
<reference evidence="3 4" key="1">
    <citation type="submission" date="2024-01" db="EMBL/GenBank/DDBJ databases">
        <authorList>
            <person name="Waweru B."/>
        </authorList>
    </citation>
    <scope>NUCLEOTIDE SEQUENCE [LARGE SCALE GENOMIC DNA]</scope>
</reference>
<dbReference type="Gene3D" id="3.30.70.1660">
    <property type="match status" value="1"/>
</dbReference>
<accession>A0AAV1RYP8</accession>
<dbReference type="Pfam" id="PF03462">
    <property type="entry name" value="PCRF"/>
    <property type="match status" value="1"/>
</dbReference>
<dbReference type="GO" id="GO:0005737">
    <property type="term" value="C:cytoplasm"/>
    <property type="evidence" value="ECO:0007669"/>
    <property type="project" value="UniProtKB-ARBA"/>
</dbReference>
<proteinExistence type="inferred from homology"/>
<dbReference type="InterPro" id="IPR005139">
    <property type="entry name" value="PCRF"/>
</dbReference>
<protein>
    <recommendedName>
        <fullName evidence="2">Peptide chain release factor domain-containing protein</fullName>
    </recommendedName>
</protein>
<dbReference type="InterPro" id="IPR045853">
    <property type="entry name" value="Pep_chain_release_fac_I_sf"/>
</dbReference>
<comment type="similarity">
    <text evidence="1">Belongs to the prokaryotic/mitochondrial release factor family.</text>
</comment>
<evidence type="ECO:0000256" key="1">
    <source>
        <dbReference type="ARBA" id="ARBA00010835"/>
    </source>
</evidence>
<keyword evidence="4" id="KW-1185">Reference proteome</keyword>
<organism evidence="3 4">
    <name type="scientific">Dovyalis caffra</name>
    <dbReference type="NCBI Taxonomy" id="77055"/>
    <lineage>
        <taxon>Eukaryota</taxon>
        <taxon>Viridiplantae</taxon>
        <taxon>Streptophyta</taxon>
        <taxon>Embryophyta</taxon>
        <taxon>Tracheophyta</taxon>
        <taxon>Spermatophyta</taxon>
        <taxon>Magnoliopsida</taxon>
        <taxon>eudicotyledons</taxon>
        <taxon>Gunneridae</taxon>
        <taxon>Pentapetalae</taxon>
        <taxon>rosids</taxon>
        <taxon>fabids</taxon>
        <taxon>Malpighiales</taxon>
        <taxon>Salicaceae</taxon>
        <taxon>Flacourtieae</taxon>
        <taxon>Dovyalis</taxon>
    </lineage>
</organism>
<dbReference type="EMBL" id="CAWUPB010001160">
    <property type="protein sequence ID" value="CAK7342696.1"/>
    <property type="molecule type" value="Genomic_DNA"/>
</dbReference>
<dbReference type="PANTHER" id="PTHR43116:SF4">
    <property type="entry name" value="PEPTIDE CHAIN RELEASE FACTOR PRFB3, CHLOROPLASTIC"/>
    <property type="match status" value="1"/>
</dbReference>
<dbReference type="Proteomes" id="UP001314170">
    <property type="component" value="Unassembled WGS sequence"/>
</dbReference>
<evidence type="ECO:0000313" key="4">
    <source>
        <dbReference type="Proteomes" id="UP001314170"/>
    </source>
</evidence>
<dbReference type="GO" id="GO:0003747">
    <property type="term" value="F:translation release factor activity"/>
    <property type="evidence" value="ECO:0007669"/>
    <property type="project" value="InterPro"/>
</dbReference>
<dbReference type="AlphaFoldDB" id="A0AAV1RYP8"/>
<dbReference type="Gene3D" id="3.30.160.20">
    <property type="match status" value="1"/>
</dbReference>
<dbReference type="SMART" id="SM00937">
    <property type="entry name" value="PCRF"/>
    <property type="match status" value="1"/>
</dbReference>
<dbReference type="PANTHER" id="PTHR43116">
    <property type="entry name" value="PEPTIDE CHAIN RELEASE FACTOR 2"/>
    <property type="match status" value="1"/>
</dbReference>
<dbReference type="Pfam" id="PF00472">
    <property type="entry name" value="RF-1"/>
    <property type="match status" value="1"/>
</dbReference>
<dbReference type="SUPFAM" id="SSF75620">
    <property type="entry name" value="Release factor"/>
    <property type="match status" value="1"/>
</dbReference>
<dbReference type="InterPro" id="IPR000352">
    <property type="entry name" value="Pep_chain_release_fac_I"/>
</dbReference>
<feature type="domain" description="Peptide chain release factor" evidence="2">
    <location>
        <begin position="132"/>
        <end position="250"/>
    </location>
</feature>
<gene>
    <name evidence="3" type="ORF">DCAF_LOCUS16925</name>
</gene>
<sequence>MAAEPVSVSRATNIHSKFRSFTRNINDKSQAKLLFYSRIRASKKYSIDDKNNVYKQLGLFSLKKKIEDTVLRAEMLTPTALELEEARRIKREEMIRECNLWEDPIKSNEILIKLAGSAKVVDALKDLKYKAEEAKLISQLVEMEAINYPLFKQAYIASLDVRKLLDQYEMSRLLKGPYDKQGACLVIRAGSKGFNPEIWTEELLNMYVKWAAKLGYKGRLVEQHASMQGGVKLATIEFEFECAYGYLSGERGIHHKINSQNGSVHHEVTTACVDVVPLFLGTGVDIQIDEELIVSCSPSLLKDEKSHTELTVCLQHIPTGISVQSSGERSHFANKVKALNRLKAKLLVIAEEQKVCDVNSIRRDDIVDMWQKETRRYVSHPYKVVKDVETGIELPDLNSILDGNINPLIGAHINIRRTD</sequence>